<dbReference type="CDD" id="cd10803">
    <property type="entry name" value="YdjC_EF3048_like"/>
    <property type="match status" value="1"/>
</dbReference>
<accession>A0ABN4XNR3</accession>
<dbReference type="NCBIfam" id="NF002559">
    <property type="entry name" value="PRK02134.1"/>
    <property type="match status" value="1"/>
</dbReference>
<evidence type="ECO:0000256" key="5">
    <source>
        <dbReference type="ARBA" id="ARBA00023277"/>
    </source>
</evidence>
<evidence type="ECO:0000256" key="2">
    <source>
        <dbReference type="ARBA" id="ARBA00022723"/>
    </source>
</evidence>
<dbReference type="RefSeq" id="WP_071153808.1">
    <property type="nucleotide sequence ID" value="NZ_CP019401.1"/>
</dbReference>
<dbReference type="PANTHER" id="PTHR31609">
    <property type="entry name" value="YDJC DEACETYLASE FAMILY MEMBER"/>
    <property type="match status" value="1"/>
</dbReference>
<protein>
    <recommendedName>
        <fullName evidence="8">Chitin disaccharide deacetylase</fullName>
    </recommendedName>
</protein>
<dbReference type="SUPFAM" id="SSF88713">
    <property type="entry name" value="Glycoside hydrolase/deacetylase"/>
    <property type="match status" value="1"/>
</dbReference>
<dbReference type="Gene3D" id="3.20.20.370">
    <property type="entry name" value="Glycoside hydrolase/deacetylase"/>
    <property type="match status" value="1"/>
</dbReference>
<dbReference type="EMBL" id="CP019401">
    <property type="protein sequence ID" value="AQU79592.1"/>
    <property type="molecule type" value="Genomic_DNA"/>
</dbReference>
<dbReference type="Proteomes" id="UP000189661">
    <property type="component" value="Chromosome"/>
</dbReference>
<comment type="cofactor">
    <cofactor evidence="1">
        <name>Mg(2+)</name>
        <dbReference type="ChEBI" id="CHEBI:18420"/>
    </cofactor>
</comment>
<dbReference type="PANTHER" id="PTHR31609:SF1">
    <property type="entry name" value="CARBOHYDRATE DEACETYLASE"/>
    <property type="match status" value="1"/>
</dbReference>
<keyword evidence="7" id="KW-1185">Reference proteome</keyword>
<name>A0ABN4XNR3_9BACL</name>
<evidence type="ECO:0000313" key="6">
    <source>
        <dbReference type="EMBL" id="AQU79592.1"/>
    </source>
</evidence>
<dbReference type="Pfam" id="PF04794">
    <property type="entry name" value="YdjC"/>
    <property type="match status" value="1"/>
</dbReference>
<proteinExistence type="predicted"/>
<keyword evidence="3" id="KW-0378">Hydrolase</keyword>
<organism evidence="6 7">
    <name type="scientific">Planococcus faecalis</name>
    <dbReference type="NCBI Taxonomy" id="1598147"/>
    <lineage>
        <taxon>Bacteria</taxon>
        <taxon>Bacillati</taxon>
        <taxon>Bacillota</taxon>
        <taxon>Bacilli</taxon>
        <taxon>Bacillales</taxon>
        <taxon>Caryophanaceae</taxon>
        <taxon>Planococcus</taxon>
    </lineage>
</organism>
<sequence length="233" mass="26352">MRVLFNADDFGLTEGVTDGIIQAHTNGVVQSTTLMMNGLAKDYAVEKAKQFPSLRVGIHLVLTWGVPLSKEVPSLINAQGLFKYTSSFEEMDPPRLEDVEKEWRTQLNAFIATGIPLHHIDSHHHVHGWEALKNVVLTLAEEYCVPVRYVDSLKKHPTVLLSEVLWLNFYDNGISKDIFNSLQQFKGKTVEVMTHPAIVDDPLKAISSYQEKRAEELSILCALKIPEWVELME</sequence>
<keyword evidence="4" id="KW-0460">Magnesium</keyword>
<evidence type="ECO:0000256" key="1">
    <source>
        <dbReference type="ARBA" id="ARBA00001946"/>
    </source>
</evidence>
<keyword evidence="2" id="KW-0479">Metal-binding</keyword>
<dbReference type="InterPro" id="IPR011330">
    <property type="entry name" value="Glyco_hydro/deAcase_b/a-brl"/>
</dbReference>
<evidence type="ECO:0008006" key="8">
    <source>
        <dbReference type="Google" id="ProtNLM"/>
    </source>
</evidence>
<evidence type="ECO:0000313" key="7">
    <source>
        <dbReference type="Proteomes" id="UP000189661"/>
    </source>
</evidence>
<keyword evidence="5" id="KW-0119">Carbohydrate metabolism</keyword>
<gene>
    <name evidence="6" type="ORF">AJGP001_10125</name>
</gene>
<dbReference type="InterPro" id="IPR006879">
    <property type="entry name" value="YdjC-like"/>
</dbReference>
<evidence type="ECO:0000256" key="4">
    <source>
        <dbReference type="ARBA" id="ARBA00022842"/>
    </source>
</evidence>
<dbReference type="InterPro" id="IPR022948">
    <property type="entry name" value="COD_ChbG_bac"/>
</dbReference>
<reference evidence="6 7" key="1">
    <citation type="submission" date="2017-01" db="EMBL/GenBank/DDBJ databases">
        <title>Planococcus faecalis genome complete sequence.</title>
        <authorList>
            <person name="Lee P.C."/>
        </authorList>
    </citation>
    <scope>NUCLEOTIDE SEQUENCE [LARGE SCALE GENOMIC DNA]</scope>
    <source>
        <strain evidence="6 7">AJ003</strain>
    </source>
</reference>
<evidence type="ECO:0000256" key="3">
    <source>
        <dbReference type="ARBA" id="ARBA00022801"/>
    </source>
</evidence>